<dbReference type="Gene3D" id="3.40.50.300">
    <property type="entry name" value="P-loop containing nucleotide triphosphate hydrolases"/>
    <property type="match status" value="1"/>
</dbReference>
<dbReference type="AlphaFoldDB" id="A0A1L9RKR0"/>
<keyword evidence="15" id="KW-1185">Reference proteome</keyword>
<dbReference type="InterPro" id="IPR027417">
    <property type="entry name" value="P-loop_NTPase"/>
</dbReference>
<dbReference type="RefSeq" id="XP_040689103.1">
    <property type="nucleotide sequence ID" value="XM_040837595.1"/>
</dbReference>
<evidence type="ECO:0000256" key="2">
    <source>
        <dbReference type="ARBA" id="ARBA00004286"/>
    </source>
</evidence>
<feature type="compositionally biased region" description="Low complexity" evidence="12">
    <location>
        <begin position="26"/>
        <end position="45"/>
    </location>
</feature>
<dbReference type="EMBL" id="KV878212">
    <property type="protein sequence ID" value="OJJ35427.1"/>
    <property type="molecule type" value="Genomic_DNA"/>
</dbReference>
<dbReference type="InterPro" id="IPR036187">
    <property type="entry name" value="DNA_mismatch_repair_MutS_sf"/>
</dbReference>
<evidence type="ECO:0000256" key="10">
    <source>
        <dbReference type="ARBA" id="ARBA00073549"/>
    </source>
</evidence>
<dbReference type="SUPFAM" id="SSF52540">
    <property type="entry name" value="P-loop containing nucleoside triphosphate hydrolases"/>
    <property type="match status" value="1"/>
</dbReference>
<dbReference type="Gene3D" id="1.10.1420.10">
    <property type="match status" value="1"/>
</dbReference>
<evidence type="ECO:0000256" key="11">
    <source>
        <dbReference type="ARBA" id="ARBA00077470"/>
    </source>
</evidence>
<feature type="domain" description="DNA mismatch repair proteins mutS family" evidence="13">
    <location>
        <begin position="761"/>
        <end position="777"/>
    </location>
</feature>
<dbReference type="CDD" id="cd03281">
    <property type="entry name" value="ABC_MSH5_euk"/>
    <property type="match status" value="1"/>
</dbReference>
<name>A0A1L9RKR0_ASPWE</name>
<comment type="subcellular location">
    <subcellularLocation>
        <location evidence="2">Chromosome</location>
    </subcellularLocation>
    <subcellularLocation>
        <location evidence="1">Nucleus</location>
    </subcellularLocation>
</comment>
<evidence type="ECO:0000256" key="1">
    <source>
        <dbReference type="ARBA" id="ARBA00004123"/>
    </source>
</evidence>
<dbReference type="GO" id="GO:0005694">
    <property type="term" value="C:chromosome"/>
    <property type="evidence" value="ECO:0007669"/>
    <property type="project" value="UniProtKB-SubCell"/>
</dbReference>
<proteinExistence type="inferred from homology"/>
<accession>A0A1L9RKR0</accession>
<dbReference type="Pfam" id="PF05192">
    <property type="entry name" value="MutS_III"/>
    <property type="match status" value="1"/>
</dbReference>
<dbReference type="InterPro" id="IPR045076">
    <property type="entry name" value="MutS"/>
</dbReference>
<evidence type="ECO:0000259" key="13">
    <source>
        <dbReference type="PROSITE" id="PS00486"/>
    </source>
</evidence>
<feature type="compositionally biased region" description="Basic residues" evidence="12">
    <location>
        <begin position="1"/>
        <end position="12"/>
    </location>
</feature>
<dbReference type="PANTHER" id="PTHR11361">
    <property type="entry name" value="DNA MISMATCH REPAIR PROTEIN MUTS FAMILY MEMBER"/>
    <property type="match status" value="1"/>
</dbReference>
<sequence length="948" mass="104702">MGSSMKVRKQKGYHPYITPRSYNPRSSHNNGSPSSKPGPSVSHSSLASQKSSGSREIQPSSTLEPVLDIGVAEQSTDDDLEQVIVAIDMRDSGTVGCSYYSAQEEKLYLLGDIKSAGNEMIDSLILQTKPTVLLTSARVDYLTTRGSQNFGQEDDSLSYLPYQLDIRPSQEFSYSNAKNKLVALEISSTHEQRIQFLVPHTGLLDSEQLDAESLGFTLQEGRLLHMSSSIDMENIITVGCAGAILTYLQRRRTAEPNSGSRSSDTFRVSSVEMLTLKSTMYINGNTLKCLQIIQSESHPSMFNQGPGKKSSSSKEGLSVYGIFQRFACTPQGRNRLRQDFLRPSVDIGIICERHDFIGTFLRPDNYNSLEKISKSLKHIKNLRPVMINLRKGVSTGSAKITGFKTTVWATLLAFAFYGIDIHDALREISGVNTLALCQKAINILESAQLYRVDIDSSEEQSRTVVKPGLDRELDRMKDSYDGLNSLLKQVAIDIATTIPESLDIDVNVIYFPQLGFNIAIPLNDGGEAAFNGPDEDWELIFVTENRAYFKDFRMREMDDRLGDIYGLICEKEIEIVYELAQRVLQHEQMLLEASDICGQIDSLLAMSHAASFYKLVRPRMAQENIIKIKGGRHILQELTVPSYVPNDTLLMGGGLETRSLDISLETSEDEPEGREKPDGPSMLLLTGPNYSGKSVYMKQVALIVYLAQVGSFVPAEIAEIGITDKILVKMNTQESLSKTQSTFMNDLQQISLDLKQVTCRSLLIVDEFGKGTNESDGIGLACGILEHLLSLDKAPKVIAATHFHEIFENGFLNPRPQLQLGHMEVQVCEESPQIEDQITYLYNFRLGRSDKSFGTICAAMNGINPTIVARANELAALSARGENLIAACATLSLEETQALEEADALARGFLSLGLSGHGSSGNPRDLLESLFDKSGRSALYRHISECSS</sequence>
<dbReference type="GO" id="GO:0005634">
    <property type="term" value="C:nucleus"/>
    <property type="evidence" value="ECO:0007669"/>
    <property type="project" value="UniProtKB-SubCell"/>
</dbReference>
<dbReference type="FunFam" id="1.10.1420.10:FF:000050">
    <property type="entry name" value="DNA mismatch repair protein Msh5, putative"/>
    <property type="match status" value="1"/>
</dbReference>
<dbReference type="GO" id="GO:0051026">
    <property type="term" value="P:chiasma assembly"/>
    <property type="evidence" value="ECO:0007669"/>
    <property type="project" value="TreeGrafter"/>
</dbReference>
<keyword evidence="4" id="KW-0158">Chromosome</keyword>
<dbReference type="PROSITE" id="PS00486">
    <property type="entry name" value="DNA_MISMATCH_REPAIR_2"/>
    <property type="match status" value="1"/>
</dbReference>
<evidence type="ECO:0000256" key="3">
    <source>
        <dbReference type="ARBA" id="ARBA00006271"/>
    </source>
</evidence>
<evidence type="ECO:0000256" key="12">
    <source>
        <dbReference type="SAM" id="MobiDB-lite"/>
    </source>
</evidence>
<evidence type="ECO:0000313" key="14">
    <source>
        <dbReference type="EMBL" id="OJJ35427.1"/>
    </source>
</evidence>
<dbReference type="Proteomes" id="UP000184383">
    <property type="component" value="Unassembled WGS sequence"/>
</dbReference>
<comment type="similarity">
    <text evidence="3">Belongs to the DNA mismatch repair MutS family.</text>
</comment>
<evidence type="ECO:0000256" key="6">
    <source>
        <dbReference type="ARBA" id="ARBA00022840"/>
    </source>
</evidence>
<dbReference type="VEuPathDB" id="FungiDB:ASPWEDRAFT_51472"/>
<keyword evidence="5" id="KW-0547">Nucleotide-binding</keyword>
<evidence type="ECO:0000256" key="9">
    <source>
        <dbReference type="ARBA" id="ARBA00023254"/>
    </source>
</evidence>
<organism evidence="14 15">
    <name type="scientific">Aspergillus wentii DTO 134E9</name>
    <dbReference type="NCBI Taxonomy" id="1073089"/>
    <lineage>
        <taxon>Eukaryota</taxon>
        <taxon>Fungi</taxon>
        <taxon>Dikarya</taxon>
        <taxon>Ascomycota</taxon>
        <taxon>Pezizomycotina</taxon>
        <taxon>Eurotiomycetes</taxon>
        <taxon>Eurotiomycetidae</taxon>
        <taxon>Eurotiales</taxon>
        <taxon>Aspergillaceae</taxon>
        <taxon>Aspergillus</taxon>
        <taxon>Aspergillus subgen. Cremei</taxon>
    </lineage>
</organism>
<evidence type="ECO:0000256" key="7">
    <source>
        <dbReference type="ARBA" id="ARBA00023125"/>
    </source>
</evidence>
<dbReference type="Pfam" id="PF00488">
    <property type="entry name" value="MutS_V"/>
    <property type="match status" value="1"/>
</dbReference>
<dbReference type="OrthoDB" id="29596at2759"/>
<dbReference type="GO" id="GO:0006298">
    <property type="term" value="P:mismatch repair"/>
    <property type="evidence" value="ECO:0007669"/>
    <property type="project" value="InterPro"/>
</dbReference>
<dbReference type="GO" id="GO:0140664">
    <property type="term" value="F:ATP-dependent DNA damage sensor activity"/>
    <property type="evidence" value="ECO:0007669"/>
    <property type="project" value="InterPro"/>
</dbReference>
<dbReference type="PANTHER" id="PTHR11361:SF20">
    <property type="entry name" value="MUTS PROTEIN HOMOLOG 5"/>
    <property type="match status" value="1"/>
</dbReference>
<dbReference type="InterPro" id="IPR011184">
    <property type="entry name" value="DNA_mismatch_repair_Msh2"/>
</dbReference>
<dbReference type="SMART" id="SM00533">
    <property type="entry name" value="MUTSd"/>
    <property type="match status" value="1"/>
</dbReference>
<reference evidence="15" key="1">
    <citation type="journal article" date="2017" name="Genome Biol.">
        <title>Comparative genomics reveals high biological diversity and specific adaptations in the industrially and medically important fungal genus Aspergillus.</title>
        <authorList>
            <person name="de Vries R.P."/>
            <person name="Riley R."/>
            <person name="Wiebenga A."/>
            <person name="Aguilar-Osorio G."/>
            <person name="Amillis S."/>
            <person name="Uchima C.A."/>
            <person name="Anderluh G."/>
            <person name="Asadollahi M."/>
            <person name="Askin M."/>
            <person name="Barry K."/>
            <person name="Battaglia E."/>
            <person name="Bayram O."/>
            <person name="Benocci T."/>
            <person name="Braus-Stromeyer S.A."/>
            <person name="Caldana C."/>
            <person name="Canovas D."/>
            <person name="Cerqueira G.C."/>
            <person name="Chen F."/>
            <person name="Chen W."/>
            <person name="Choi C."/>
            <person name="Clum A."/>
            <person name="Dos Santos R.A."/>
            <person name="Damasio A.R."/>
            <person name="Diallinas G."/>
            <person name="Emri T."/>
            <person name="Fekete E."/>
            <person name="Flipphi M."/>
            <person name="Freyberg S."/>
            <person name="Gallo A."/>
            <person name="Gournas C."/>
            <person name="Habgood R."/>
            <person name="Hainaut M."/>
            <person name="Harispe M.L."/>
            <person name="Henrissat B."/>
            <person name="Hilden K.S."/>
            <person name="Hope R."/>
            <person name="Hossain A."/>
            <person name="Karabika E."/>
            <person name="Karaffa L."/>
            <person name="Karanyi Z."/>
            <person name="Krasevec N."/>
            <person name="Kuo A."/>
            <person name="Kusch H."/>
            <person name="LaButti K."/>
            <person name="Lagendijk E.L."/>
            <person name="Lapidus A."/>
            <person name="Levasseur A."/>
            <person name="Lindquist E."/>
            <person name="Lipzen A."/>
            <person name="Logrieco A.F."/>
            <person name="MacCabe A."/>
            <person name="Maekelae M.R."/>
            <person name="Malavazi I."/>
            <person name="Melin P."/>
            <person name="Meyer V."/>
            <person name="Mielnichuk N."/>
            <person name="Miskei M."/>
            <person name="Molnar A.P."/>
            <person name="Mule G."/>
            <person name="Ngan C.Y."/>
            <person name="Orejas M."/>
            <person name="Orosz E."/>
            <person name="Ouedraogo J.P."/>
            <person name="Overkamp K.M."/>
            <person name="Park H.-S."/>
            <person name="Perrone G."/>
            <person name="Piumi F."/>
            <person name="Punt P.J."/>
            <person name="Ram A.F."/>
            <person name="Ramon A."/>
            <person name="Rauscher S."/>
            <person name="Record E."/>
            <person name="Riano-Pachon D.M."/>
            <person name="Robert V."/>
            <person name="Roehrig J."/>
            <person name="Ruller R."/>
            <person name="Salamov A."/>
            <person name="Salih N.S."/>
            <person name="Samson R.A."/>
            <person name="Sandor E."/>
            <person name="Sanguinetti M."/>
            <person name="Schuetze T."/>
            <person name="Sepcic K."/>
            <person name="Shelest E."/>
            <person name="Sherlock G."/>
            <person name="Sophianopoulou V."/>
            <person name="Squina F.M."/>
            <person name="Sun H."/>
            <person name="Susca A."/>
            <person name="Todd R.B."/>
            <person name="Tsang A."/>
            <person name="Unkles S.E."/>
            <person name="van de Wiele N."/>
            <person name="van Rossen-Uffink D."/>
            <person name="Oliveira J.V."/>
            <person name="Vesth T.C."/>
            <person name="Visser J."/>
            <person name="Yu J.-H."/>
            <person name="Zhou M."/>
            <person name="Andersen M.R."/>
            <person name="Archer D.B."/>
            <person name="Baker S.E."/>
            <person name="Benoit I."/>
            <person name="Brakhage A.A."/>
            <person name="Braus G.H."/>
            <person name="Fischer R."/>
            <person name="Frisvad J.C."/>
            <person name="Goldman G.H."/>
            <person name="Houbraken J."/>
            <person name="Oakley B."/>
            <person name="Pocsi I."/>
            <person name="Scazzocchio C."/>
            <person name="Seiboth B."/>
            <person name="vanKuyk P.A."/>
            <person name="Wortman J."/>
            <person name="Dyer P.S."/>
            <person name="Grigoriev I.V."/>
        </authorList>
    </citation>
    <scope>NUCLEOTIDE SEQUENCE [LARGE SCALE GENOMIC DNA]</scope>
    <source>
        <strain evidence="15">DTO 134E9</strain>
    </source>
</reference>
<keyword evidence="9" id="KW-0469">Meiosis</keyword>
<evidence type="ECO:0000313" key="15">
    <source>
        <dbReference type="Proteomes" id="UP000184383"/>
    </source>
</evidence>
<evidence type="ECO:0000256" key="8">
    <source>
        <dbReference type="ARBA" id="ARBA00023242"/>
    </source>
</evidence>
<keyword evidence="8" id="KW-0539">Nucleus</keyword>
<dbReference type="GO" id="GO:0030983">
    <property type="term" value="F:mismatched DNA binding"/>
    <property type="evidence" value="ECO:0007669"/>
    <property type="project" value="InterPro"/>
</dbReference>
<evidence type="ECO:0000256" key="5">
    <source>
        <dbReference type="ARBA" id="ARBA00022741"/>
    </source>
</evidence>
<evidence type="ECO:0000256" key="4">
    <source>
        <dbReference type="ARBA" id="ARBA00022454"/>
    </source>
</evidence>
<feature type="compositionally biased region" description="Polar residues" evidence="12">
    <location>
        <begin position="46"/>
        <end position="63"/>
    </location>
</feature>
<protein>
    <recommendedName>
        <fullName evidence="10">DNA mismatch repair protein MSH5</fullName>
    </recommendedName>
    <alternativeName>
        <fullName evidence="11">MutS protein homolog 5</fullName>
    </alternativeName>
</protein>
<keyword evidence="6" id="KW-0067">ATP-binding</keyword>
<dbReference type="STRING" id="1073089.A0A1L9RKR0"/>
<dbReference type="GO" id="GO:0005524">
    <property type="term" value="F:ATP binding"/>
    <property type="evidence" value="ECO:0007669"/>
    <property type="project" value="UniProtKB-KW"/>
</dbReference>
<dbReference type="GeneID" id="63753443"/>
<dbReference type="FunFam" id="3.40.50.300:FF:001067">
    <property type="entry name" value="DNA mismatch repair protein MSH5"/>
    <property type="match status" value="1"/>
</dbReference>
<dbReference type="InterPro" id="IPR000432">
    <property type="entry name" value="DNA_mismatch_repair_MutS_C"/>
</dbReference>
<feature type="region of interest" description="Disordered" evidence="12">
    <location>
        <begin position="1"/>
        <end position="63"/>
    </location>
</feature>
<dbReference type="PIRSF" id="PIRSF005813">
    <property type="entry name" value="MSH2"/>
    <property type="match status" value="1"/>
</dbReference>
<dbReference type="InterPro" id="IPR007696">
    <property type="entry name" value="DNA_mismatch_repair_MutS_core"/>
</dbReference>
<gene>
    <name evidence="14" type="ORF">ASPWEDRAFT_51472</name>
</gene>
<dbReference type="SMART" id="SM00534">
    <property type="entry name" value="MUTSac"/>
    <property type="match status" value="1"/>
</dbReference>
<keyword evidence="7" id="KW-0238">DNA-binding</keyword>
<dbReference type="SUPFAM" id="SSF48334">
    <property type="entry name" value="DNA repair protein MutS, domain III"/>
    <property type="match status" value="1"/>
</dbReference>